<dbReference type="EMBL" id="CH694647">
    <property type="protein sequence ID" value="EDW37748.1"/>
    <property type="molecule type" value="Genomic_DNA"/>
</dbReference>
<proteinExistence type="predicted"/>
<dbReference type="Proteomes" id="UP000008744">
    <property type="component" value="Unassembled WGS sequence"/>
</dbReference>
<feature type="region of interest" description="Disordered" evidence="1">
    <location>
        <begin position="1"/>
        <end position="68"/>
    </location>
</feature>
<keyword evidence="3" id="KW-1185">Reference proteome</keyword>
<dbReference type="AlphaFoldDB" id="B4IRM1"/>
<accession>B4IRM1</accession>
<evidence type="ECO:0000313" key="2">
    <source>
        <dbReference type="EMBL" id="EDW37748.1"/>
    </source>
</evidence>
<feature type="compositionally biased region" description="Acidic residues" evidence="1">
    <location>
        <begin position="1"/>
        <end position="26"/>
    </location>
</feature>
<gene>
    <name evidence="2" type="primary">Dper\GL25368</name>
    <name evidence="2" type="ORF">Dper_GL25368</name>
</gene>
<dbReference type="HOGENOM" id="CLU_2707402_0_0_1"/>
<protein>
    <submittedName>
        <fullName evidence="2">GL25368</fullName>
    </submittedName>
</protein>
<evidence type="ECO:0000256" key="1">
    <source>
        <dbReference type="SAM" id="MobiDB-lite"/>
    </source>
</evidence>
<organism evidence="3">
    <name type="scientific">Drosophila persimilis</name>
    <name type="common">Fruit fly</name>
    <dbReference type="NCBI Taxonomy" id="7234"/>
    <lineage>
        <taxon>Eukaryota</taxon>
        <taxon>Metazoa</taxon>
        <taxon>Ecdysozoa</taxon>
        <taxon>Arthropoda</taxon>
        <taxon>Hexapoda</taxon>
        <taxon>Insecta</taxon>
        <taxon>Pterygota</taxon>
        <taxon>Neoptera</taxon>
        <taxon>Endopterygota</taxon>
        <taxon>Diptera</taxon>
        <taxon>Brachycera</taxon>
        <taxon>Muscomorpha</taxon>
        <taxon>Ephydroidea</taxon>
        <taxon>Drosophilidae</taxon>
        <taxon>Drosophila</taxon>
        <taxon>Sophophora</taxon>
    </lineage>
</organism>
<name>B4IRM1_DROPE</name>
<feature type="compositionally biased region" description="Basic and acidic residues" evidence="1">
    <location>
        <begin position="45"/>
        <end position="61"/>
    </location>
</feature>
<sequence length="73" mass="7785">MACDDGDDIDGDDSDEDCNGIDEIDMSEFPPLSGPARASNGSQTHIDESIHMNSDDNGNGRDDDDTPICIVIL</sequence>
<reference evidence="2 3" key="1">
    <citation type="journal article" date="2007" name="Nature">
        <title>Evolution of genes and genomes on the Drosophila phylogeny.</title>
        <authorList>
            <consortium name="Drosophila 12 Genomes Consortium"/>
            <person name="Clark A.G."/>
            <person name="Eisen M.B."/>
            <person name="Smith D.R."/>
            <person name="Bergman C.M."/>
            <person name="Oliver B."/>
            <person name="Markow T.A."/>
            <person name="Kaufman T.C."/>
            <person name="Kellis M."/>
            <person name="Gelbart W."/>
            <person name="Iyer V.N."/>
            <person name="Pollard D.A."/>
            <person name="Sackton T.B."/>
            <person name="Larracuente A.M."/>
            <person name="Singh N.D."/>
            <person name="Abad J.P."/>
            <person name="Abt D.N."/>
            <person name="Adryan B."/>
            <person name="Aguade M."/>
            <person name="Akashi H."/>
            <person name="Anderson W.W."/>
            <person name="Aquadro C.F."/>
            <person name="Ardell D.H."/>
            <person name="Arguello R."/>
            <person name="Artieri C.G."/>
            <person name="Barbash D.A."/>
            <person name="Barker D."/>
            <person name="Barsanti P."/>
            <person name="Batterham P."/>
            <person name="Batzoglou S."/>
            <person name="Begun D."/>
            <person name="Bhutkar A."/>
            <person name="Blanco E."/>
            <person name="Bosak S.A."/>
            <person name="Bradley R.K."/>
            <person name="Brand A.D."/>
            <person name="Brent M.R."/>
            <person name="Brooks A.N."/>
            <person name="Brown R.H."/>
            <person name="Butlin R.K."/>
            <person name="Caggese C."/>
            <person name="Calvi B.R."/>
            <person name="Bernardo de Carvalho A."/>
            <person name="Caspi A."/>
            <person name="Castrezana S."/>
            <person name="Celniker S.E."/>
            <person name="Chang J.L."/>
            <person name="Chapple C."/>
            <person name="Chatterji S."/>
            <person name="Chinwalla A."/>
            <person name="Civetta A."/>
            <person name="Clifton S.W."/>
            <person name="Comeron J.M."/>
            <person name="Costello J.C."/>
            <person name="Coyne J.A."/>
            <person name="Daub J."/>
            <person name="David R.G."/>
            <person name="Delcher A.L."/>
            <person name="Delehaunty K."/>
            <person name="Do C.B."/>
            <person name="Ebling H."/>
            <person name="Edwards K."/>
            <person name="Eickbush T."/>
            <person name="Evans J.D."/>
            <person name="Filipski A."/>
            <person name="Findeiss S."/>
            <person name="Freyhult E."/>
            <person name="Fulton L."/>
            <person name="Fulton R."/>
            <person name="Garcia A.C."/>
            <person name="Gardiner A."/>
            <person name="Garfield D.A."/>
            <person name="Garvin B.E."/>
            <person name="Gibson G."/>
            <person name="Gilbert D."/>
            <person name="Gnerre S."/>
            <person name="Godfrey J."/>
            <person name="Good R."/>
            <person name="Gotea V."/>
            <person name="Gravely B."/>
            <person name="Greenberg A.J."/>
            <person name="Griffiths-Jones S."/>
            <person name="Gross S."/>
            <person name="Guigo R."/>
            <person name="Gustafson E.A."/>
            <person name="Haerty W."/>
            <person name="Hahn M.W."/>
            <person name="Halligan D.L."/>
            <person name="Halpern A.L."/>
            <person name="Halter G.M."/>
            <person name="Han M.V."/>
            <person name="Heger A."/>
            <person name="Hillier L."/>
            <person name="Hinrichs A.S."/>
            <person name="Holmes I."/>
            <person name="Hoskins R.A."/>
            <person name="Hubisz M.J."/>
            <person name="Hultmark D."/>
            <person name="Huntley M.A."/>
            <person name="Jaffe D.B."/>
            <person name="Jagadeeshan S."/>
            <person name="Jeck W.R."/>
            <person name="Johnson J."/>
            <person name="Jones C.D."/>
            <person name="Jordan W.C."/>
            <person name="Karpen G.H."/>
            <person name="Kataoka E."/>
            <person name="Keightley P.D."/>
            <person name="Kheradpour P."/>
            <person name="Kirkness E.F."/>
            <person name="Koerich L.B."/>
            <person name="Kristiansen K."/>
            <person name="Kudrna D."/>
            <person name="Kulathinal R.J."/>
            <person name="Kumar S."/>
            <person name="Kwok R."/>
            <person name="Lander E."/>
            <person name="Langley C.H."/>
            <person name="Lapoint R."/>
            <person name="Lazzaro B.P."/>
            <person name="Lee S.J."/>
            <person name="Levesque L."/>
            <person name="Li R."/>
            <person name="Lin C.F."/>
            <person name="Lin M.F."/>
            <person name="Lindblad-Toh K."/>
            <person name="Llopart A."/>
            <person name="Long M."/>
            <person name="Low L."/>
            <person name="Lozovsky E."/>
            <person name="Lu J."/>
            <person name="Luo M."/>
            <person name="Machado C.A."/>
            <person name="Makalowski W."/>
            <person name="Marzo M."/>
            <person name="Matsuda M."/>
            <person name="Matzkin L."/>
            <person name="McAllister B."/>
            <person name="McBride C.S."/>
            <person name="McKernan B."/>
            <person name="McKernan K."/>
            <person name="Mendez-Lago M."/>
            <person name="Minx P."/>
            <person name="Mollenhauer M.U."/>
            <person name="Montooth K."/>
            <person name="Mount S.M."/>
            <person name="Mu X."/>
            <person name="Myers E."/>
            <person name="Negre B."/>
            <person name="Newfeld S."/>
            <person name="Nielsen R."/>
            <person name="Noor M.A."/>
            <person name="O'Grady P."/>
            <person name="Pachter L."/>
            <person name="Papaceit M."/>
            <person name="Parisi M.J."/>
            <person name="Parisi M."/>
            <person name="Parts L."/>
            <person name="Pedersen J.S."/>
            <person name="Pesole G."/>
            <person name="Phillippy A.M."/>
            <person name="Ponting C.P."/>
            <person name="Pop M."/>
            <person name="Porcelli D."/>
            <person name="Powell J.R."/>
            <person name="Prohaska S."/>
            <person name="Pruitt K."/>
            <person name="Puig M."/>
            <person name="Quesneville H."/>
            <person name="Ram K.R."/>
            <person name="Rand D."/>
            <person name="Rasmussen M.D."/>
            <person name="Reed L.K."/>
            <person name="Reenan R."/>
            <person name="Reily A."/>
            <person name="Remington K.A."/>
            <person name="Rieger T.T."/>
            <person name="Ritchie M.G."/>
            <person name="Robin C."/>
            <person name="Rogers Y.H."/>
            <person name="Rohde C."/>
            <person name="Rozas J."/>
            <person name="Rubenfield M.J."/>
            <person name="Ruiz A."/>
            <person name="Russo S."/>
            <person name="Salzberg S.L."/>
            <person name="Sanchez-Gracia A."/>
            <person name="Saranga D.J."/>
            <person name="Sato H."/>
            <person name="Schaeffer S.W."/>
            <person name="Schatz M.C."/>
            <person name="Schlenke T."/>
            <person name="Schwartz R."/>
            <person name="Segarra C."/>
            <person name="Singh R.S."/>
            <person name="Sirot L."/>
            <person name="Sirota M."/>
            <person name="Sisneros N.B."/>
            <person name="Smith C.D."/>
            <person name="Smith T.F."/>
            <person name="Spieth J."/>
            <person name="Stage D.E."/>
            <person name="Stark A."/>
            <person name="Stephan W."/>
            <person name="Strausberg R.L."/>
            <person name="Strempel S."/>
            <person name="Sturgill D."/>
            <person name="Sutton G."/>
            <person name="Sutton G.G."/>
            <person name="Tao W."/>
            <person name="Teichmann S."/>
            <person name="Tobari Y.N."/>
            <person name="Tomimura Y."/>
            <person name="Tsolas J.M."/>
            <person name="Valente V.L."/>
            <person name="Venter E."/>
            <person name="Venter J.C."/>
            <person name="Vicario S."/>
            <person name="Vieira F.G."/>
            <person name="Vilella A.J."/>
            <person name="Villasante A."/>
            <person name="Walenz B."/>
            <person name="Wang J."/>
            <person name="Wasserman M."/>
            <person name="Watts T."/>
            <person name="Wilson D."/>
            <person name="Wilson R.K."/>
            <person name="Wing R.A."/>
            <person name="Wolfner M.F."/>
            <person name="Wong A."/>
            <person name="Wong G.K."/>
            <person name="Wu C.I."/>
            <person name="Wu G."/>
            <person name="Yamamoto D."/>
            <person name="Yang H.P."/>
            <person name="Yang S.P."/>
            <person name="Yorke J.A."/>
            <person name="Yoshida K."/>
            <person name="Zdobnov E."/>
            <person name="Zhang P."/>
            <person name="Zhang Y."/>
            <person name="Zimin A.V."/>
            <person name="Baldwin J."/>
            <person name="Abdouelleil A."/>
            <person name="Abdulkadir J."/>
            <person name="Abebe A."/>
            <person name="Abera B."/>
            <person name="Abreu J."/>
            <person name="Acer S.C."/>
            <person name="Aftuck L."/>
            <person name="Alexander A."/>
            <person name="An P."/>
            <person name="Anderson E."/>
            <person name="Anderson S."/>
            <person name="Arachi H."/>
            <person name="Azer M."/>
            <person name="Bachantsang P."/>
            <person name="Barry A."/>
            <person name="Bayul T."/>
            <person name="Berlin A."/>
            <person name="Bessette D."/>
            <person name="Bloom T."/>
            <person name="Blye J."/>
            <person name="Boguslavskiy L."/>
            <person name="Bonnet C."/>
            <person name="Boukhgalter B."/>
            <person name="Bourzgui I."/>
            <person name="Brown A."/>
            <person name="Cahill P."/>
            <person name="Channer S."/>
            <person name="Cheshatsang Y."/>
            <person name="Chuda L."/>
            <person name="Citroen M."/>
            <person name="Collymore A."/>
            <person name="Cooke P."/>
            <person name="Costello M."/>
            <person name="D'Aco K."/>
            <person name="Daza R."/>
            <person name="De Haan G."/>
            <person name="DeGray S."/>
            <person name="DeMaso C."/>
            <person name="Dhargay N."/>
            <person name="Dooley K."/>
            <person name="Dooley E."/>
            <person name="Doricent M."/>
            <person name="Dorje P."/>
            <person name="Dorjee K."/>
            <person name="Dupes A."/>
            <person name="Elong R."/>
            <person name="Falk J."/>
            <person name="Farina A."/>
            <person name="Faro S."/>
            <person name="Ferguson D."/>
            <person name="Fisher S."/>
            <person name="Foley C.D."/>
            <person name="Franke A."/>
            <person name="Friedrich D."/>
            <person name="Gadbois L."/>
            <person name="Gearin G."/>
            <person name="Gearin C.R."/>
            <person name="Giannoukos G."/>
            <person name="Goode T."/>
            <person name="Graham J."/>
            <person name="Grandbois E."/>
            <person name="Grewal S."/>
            <person name="Gyaltsen K."/>
            <person name="Hafez N."/>
            <person name="Hagos B."/>
            <person name="Hall J."/>
            <person name="Henson C."/>
            <person name="Hollinger A."/>
            <person name="Honan T."/>
            <person name="Huard M.D."/>
            <person name="Hughes L."/>
            <person name="Hurhula B."/>
            <person name="Husby M.E."/>
            <person name="Kamat A."/>
            <person name="Kanga B."/>
            <person name="Kashin S."/>
            <person name="Khazanovich D."/>
            <person name="Kisner P."/>
            <person name="Lance K."/>
            <person name="Lara M."/>
            <person name="Lee W."/>
            <person name="Lennon N."/>
            <person name="Letendre F."/>
            <person name="LeVine R."/>
            <person name="Lipovsky A."/>
            <person name="Liu X."/>
            <person name="Liu J."/>
            <person name="Liu S."/>
            <person name="Lokyitsang T."/>
            <person name="Lokyitsang Y."/>
            <person name="Lubonja R."/>
            <person name="Lui A."/>
            <person name="MacDonald P."/>
            <person name="Magnisalis V."/>
            <person name="Maru K."/>
            <person name="Matthews C."/>
            <person name="McCusker W."/>
            <person name="McDonough S."/>
            <person name="Mehta T."/>
            <person name="Meldrim J."/>
            <person name="Meneus L."/>
            <person name="Mihai O."/>
            <person name="Mihalev A."/>
            <person name="Mihova T."/>
            <person name="Mittelman R."/>
            <person name="Mlenga V."/>
            <person name="Montmayeur A."/>
            <person name="Mulrain L."/>
            <person name="Navidi A."/>
            <person name="Naylor J."/>
            <person name="Negash T."/>
            <person name="Nguyen T."/>
            <person name="Nguyen N."/>
            <person name="Nicol R."/>
            <person name="Norbu C."/>
            <person name="Norbu N."/>
            <person name="Novod N."/>
            <person name="O'Neill B."/>
            <person name="Osman S."/>
            <person name="Markiewicz E."/>
            <person name="Oyono O.L."/>
            <person name="Patti C."/>
            <person name="Phunkhang P."/>
            <person name="Pierre F."/>
            <person name="Priest M."/>
            <person name="Raghuraman S."/>
            <person name="Rege F."/>
            <person name="Reyes R."/>
            <person name="Rise C."/>
            <person name="Rogov P."/>
            <person name="Ross K."/>
            <person name="Ryan E."/>
            <person name="Settipalli S."/>
            <person name="Shea T."/>
            <person name="Sherpa N."/>
            <person name="Shi L."/>
            <person name="Shih D."/>
            <person name="Sparrow T."/>
            <person name="Spaulding J."/>
            <person name="Stalker J."/>
            <person name="Stange-Thomann N."/>
            <person name="Stavropoulos S."/>
            <person name="Stone C."/>
            <person name="Strader C."/>
            <person name="Tesfaye S."/>
            <person name="Thomson T."/>
            <person name="Thoulutsang Y."/>
            <person name="Thoulutsang D."/>
            <person name="Topham K."/>
            <person name="Topping I."/>
            <person name="Tsamla T."/>
            <person name="Vassiliev H."/>
            <person name="Vo A."/>
            <person name="Wangchuk T."/>
            <person name="Wangdi T."/>
            <person name="Weiand M."/>
            <person name="Wilkinson J."/>
            <person name="Wilson A."/>
            <person name="Yadav S."/>
            <person name="Young G."/>
            <person name="Yu Q."/>
            <person name="Zembek L."/>
            <person name="Zhong D."/>
            <person name="Zimmer A."/>
            <person name="Zwirko Z."/>
            <person name="Jaffe D.B."/>
            <person name="Alvarez P."/>
            <person name="Brockman W."/>
            <person name="Butler J."/>
            <person name="Chin C."/>
            <person name="Gnerre S."/>
            <person name="Grabherr M."/>
            <person name="Kleber M."/>
            <person name="Mauceli E."/>
            <person name="MacCallum I."/>
        </authorList>
    </citation>
    <scope>NUCLEOTIDE SEQUENCE [LARGE SCALE GENOMIC DNA]</scope>
    <source>
        <strain evidence="3">MSH-3 / Tucson 14011-0111.49</strain>
    </source>
</reference>
<evidence type="ECO:0000313" key="3">
    <source>
        <dbReference type="Proteomes" id="UP000008744"/>
    </source>
</evidence>